<keyword evidence="2" id="KW-1185">Reference proteome</keyword>
<reference evidence="1 2" key="1">
    <citation type="submission" date="2015-10" db="EMBL/GenBank/DDBJ databases">
        <title>Pseudomonas helleri sp. nov. and Pseudomonas weihenstephanensis sp. nov., isolated from raw cows milk.</title>
        <authorList>
            <person name="Von Neubeck M."/>
            <person name="Huptas C."/>
            <person name="Wenning M."/>
            <person name="Scherer S."/>
        </authorList>
    </citation>
    <scope>NUCLEOTIDE SEQUENCE [LARGE SCALE GENOMIC DNA]</scope>
    <source>
        <strain evidence="1 2">BSTT44</strain>
    </source>
</reference>
<organism evidence="1 2">
    <name type="scientific">Pseudomonas endophytica</name>
    <dbReference type="NCBI Taxonomy" id="1563157"/>
    <lineage>
        <taxon>Bacteria</taxon>
        <taxon>Pseudomonadati</taxon>
        <taxon>Pseudomonadota</taxon>
        <taxon>Gammaproteobacteria</taxon>
        <taxon>Pseudomonadales</taxon>
        <taxon>Pseudomonadaceae</taxon>
        <taxon>Pseudomonas</taxon>
    </lineage>
</organism>
<evidence type="ECO:0000313" key="1">
    <source>
        <dbReference type="EMBL" id="KQB52424.1"/>
    </source>
</evidence>
<gene>
    <name evidence="1" type="ORF">AQS70_03650</name>
</gene>
<evidence type="ECO:0000313" key="2">
    <source>
        <dbReference type="Proteomes" id="UP000050342"/>
    </source>
</evidence>
<dbReference type="EMBL" id="LLWH01000198">
    <property type="protein sequence ID" value="KQB52424.1"/>
    <property type="molecule type" value="Genomic_DNA"/>
</dbReference>
<dbReference type="AlphaFoldDB" id="A0A0Q0YTR9"/>
<sequence length="74" mass="8339">MPFPTSFAEAPAQRNKSDAWAKAASKLTRGVPVNFDSFAWLQISAYCSRSERMEAFSHVVTIALLFPQRRFGKD</sequence>
<name>A0A0Q0YTR9_9PSED</name>
<protein>
    <submittedName>
        <fullName evidence="1">Uncharacterized protein</fullName>
    </submittedName>
</protein>
<accession>A0A0Q0YTR9</accession>
<dbReference type="Proteomes" id="UP000050342">
    <property type="component" value="Unassembled WGS sequence"/>
</dbReference>
<proteinExistence type="predicted"/>
<dbReference type="STRING" id="1563157.AQS70_03650"/>
<comment type="caution">
    <text evidence="1">The sequence shown here is derived from an EMBL/GenBank/DDBJ whole genome shotgun (WGS) entry which is preliminary data.</text>
</comment>